<feature type="compositionally biased region" description="Polar residues" evidence="1">
    <location>
        <begin position="1"/>
        <end position="27"/>
    </location>
</feature>
<dbReference type="Proteomes" id="UP000268093">
    <property type="component" value="Unassembled WGS sequence"/>
</dbReference>
<organism evidence="2 3">
    <name type="scientific">Jimgerdemannia flammicorona</name>
    <dbReference type="NCBI Taxonomy" id="994334"/>
    <lineage>
        <taxon>Eukaryota</taxon>
        <taxon>Fungi</taxon>
        <taxon>Fungi incertae sedis</taxon>
        <taxon>Mucoromycota</taxon>
        <taxon>Mucoromycotina</taxon>
        <taxon>Endogonomycetes</taxon>
        <taxon>Endogonales</taxon>
        <taxon>Endogonaceae</taxon>
        <taxon>Jimgerdemannia</taxon>
    </lineage>
</organism>
<accession>A0A433D4D7</accession>
<dbReference type="SUPFAM" id="SSF48452">
    <property type="entry name" value="TPR-like"/>
    <property type="match status" value="1"/>
</dbReference>
<dbReference type="Gene3D" id="1.20.58.320">
    <property type="entry name" value="TPR-like"/>
    <property type="match status" value="1"/>
</dbReference>
<keyword evidence="3" id="KW-1185">Reference proteome</keyword>
<dbReference type="EMBL" id="RBNI01006870">
    <property type="protein sequence ID" value="RUP45720.1"/>
    <property type="molecule type" value="Genomic_DNA"/>
</dbReference>
<dbReference type="Pfam" id="PF06041">
    <property type="entry name" value="DUF924"/>
    <property type="match status" value="1"/>
</dbReference>
<comment type="caution">
    <text evidence="2">The sequence shown here is derived from an EMBL/GenBank/DDBJ whole genome shotgun (WGS) entry which is preliminary data.</text>
</comment>
<dbReference type="InterPro" id="IPR010323">
    <property type="entry name" value="DUF924"/>
</dbReference>
<evidence type="ECO:0000313" key="3">
    <source>
        <dbReference type="Proteomes" id="UP000268093"/>
    </source>
</evidence>
<sequence length="199" mass="22814">MTTPSPALTGNSVIPSTTSSRPANTPKPSKRRPKYVRAPSPFPSLLNTASRPQPSIRYLQGSLSLVILLDQISRNIYRNSPRCFVDADPLARKFTKAVFARGFDQELDMIERVWFYMVGVEPLEHSEDKADHELCITKFEMAVDNAPEIHLPFIENMFKYAKDHKVVIDKFGRYPHRNRILGRVNTPEEEEWLKTGKGW</sequence>
<dbReference type="InterPro" id="IPR011990">
    <property type="entry name" value="TPR-like_helical_dom_sf"/>
</dbReference>
<evidence type="ECO:0000313" key="2">
    <source>
        <dbReference type="EMBL" id="RUP45720.1"/>
    </source>
</evidence>
<feature type="region of interest" description="Disordered" evidence="1">
    <location>
        <begin position="1"/>
        <end position="48"/>
    </location>
</feature>
<dbReference type="OrthoDB" id="414698at2759"/>
<dbReference type="Gene3D" id="1.25.40.10">
    <property type="entry name" value="Tetratricopeptide repeat domain"/>
    <property type="match status" value="1"/>
</dbReference>
<gene>
    <name evidence="2" type="ORF">BC936DRAFT_147824</name>
</gene>
<reference evidence="2 3" key="1">
    <citation type="journal article" date="2018" name="New Phytol.">
        <title>Phylogenomics of Endogonaceae and evolution of mycorrhizas within Mucoromycota.</title>
        <authorList>
            <person name="Chang Y."/>
            <person name="Desiro A."/>
            <person name="Na H."/>
            <person name="Sandor L."/>
            <person name="Lipzen A."/>
            <person name="Clum A."/>
            <person name="Barry K."/>
            <person name="Grigoriev I.V."/>
            <person name="Martin F.M."/>
            <person name="Stajich J.E."/>
            <person name="Smith M.E."/>
            <person name="Bonito G."/>
            <person name="Spatafora J.W."/>
        </authorList>
    </citation>
    <scope>NUCLEOTIDE SEQUENCE [LARGE SCALE GENOMIC DNA]</scope>
    <source>
        <strain evidence="2 3">GMNB39</strain>
    </source>
</reference>
<proteinExistence type="predicted"/>
<evidence type="ECO:0000256" key="1">
    <source>
        <dbReference type="SAM" id="MobiDB-lite"/>
    </source>
</evidence>
<name>A0A433D4D7_9FUNG</name>
<protein>
    <submittedName>
        <fullName evidence="2">Uncharacterized protein</fullName>
    </submittedName>
</protein>
<dbReference type="AlphaFoldDB" id="A0A433D4D7"/>